<reference evidence="8" key="1">
    <citation type="thesis" date="2021" institute="BYU ScholarsArchive" country="Provo, UT, USA">
        <title>Applications of and Algorithms for Genome Assembly and Genomic Analyses with an Emphasis on Marine Teleosts.</title>
        <authorList>
            <person name="Pickett B.D."/>
        </authorList>
    </citation>
    <scope>NUCLEOTIDE SEQUENCE</scope>
    <source>
        <strain evidence="8">HI-2016</strain>
    </source>
</reference>
<comment type="subcellular location">
    <subcellularLocation>
        <location evidence="1">Secreted</location>
    </subcellularLocation>
</comment>
<keyword evidence="3" id="KW-0964">Secreted</keyword>
<dbReference type="PANTHER" id="PTHR11486">
    <property type="entry name" value="FIBROBLAST GROWTH FACTOR"/>
    <property type="match status" value="1"/>
</dbReference>
<feature type="region of interest" description="Disordered" evidence="6">
    <location>
        <begin position="197"/>
        <end position="216"/>
    </location>
</feature>
<feature type="chain" id="PRO_5035793874" description="Fibroblast growth factor 18-like" evidence="7">
    <location>
        <begin position="28"/>
        <end position="362"/>
    </location>
</feature>
<keyword evidence="9" id="KW-1185">Reference proteome</keyword>
<accession>A0A8T2P4B9</accession>
<dbReference type="InterPro" id="IPR008996">
    <property type="entry name" value="IL1/FGF"/>
</dbReference>
<dbReference type="Gene3D" id="2.80.10.50">
    <property type="match status" value="1"/>
</dbReference>
<evidence type="ECO:0008006" key="10">
    <source>
        <dbReference type="Google" id="ProtNLM"/>
    </source>
</evidence>
<sequence>MRSIFSTVAFLGFQALWVVCSPLQVFAVDGVNFSVHVENQTRVRDAMSRRQHRVYQLYSRTSGKHVQVLGRKISARGEDGDKYAQLVVEADTFGSQVRIRGKETNYYLCMNRRGKLVGKKASNRSEDCVFVEKVLENHYTALMSARYTDWYVGFTKRGRPRRGPHTLPNQQDVHFMKRLPPGEQPHTQQFRFTTTAVKRGGGGGREELNSKPTKAGVGRRDNVLVIEINDVDSCTVSDQHATQTDVSGSILEEREQLGSERAEHTGKHSSETRRRQRDAPGEGHKDRAQGGASNTARHRSAHKLSATEEQPSQRERGTEHCGGREREKERKGIGREKEGEKRERNNERQGERRRDGGEKSKG</sequence>
<comment type="caution">
    <text evidence="8">The sequence shown here is derived from an EMBL/GenBank/DDBJ whole genome shotgun (WGS) entry which is preliminary data.</text>
</comment>
<evidence type="ECO:0000256" key="1">
    <source>
        <dbReference type="ARBA" id="ARBA00004613"/>
    </source>
</evidence>
<evidence type="ECO:0000256" key="2">
    <source>
        <dbReference type="ARBA" id="ARBA00007936"/>
    </source>
</evidence>
<protein>
    <recommendedName>
        <fullName evidence="10">Fibroblast growth factor 18-like</fullName>
    </recommendedName>
</protein>
<dbReference type="GO" id="GO:0005576">
    <property type="term" value="C:extracellular region"/>
    <property type="evidence" value="ECO:0007669"/>
    <property type="project" value="UniProtKB-SubCell"/>
</dbReference>
<evidence type="ECO:0000313" key="8">
    <source>
        <dbReference type="EMBL" id="KAG9346556.1"/>
    </source>
</evidence>
<dbReference type="GO" id="GO:0042664">
    <property type="term" value="P:negative regulation of endodermal cell fate specification"/>
    <property type="evidence" value="ECO:0007669"/>
    <property type="project" value="UniProtKB-ARBA"/>
</dbReference>
<feature type="compositionally biased region" description="Basic and acidic residues" evidence="6">
    <location>
        <begin position="255"/>
        <end position="288"/>
    </location>
</feature>
<evidence type="ECO:0000256" key="5">
    <source>
        <dbReference type="ARBA" id="ARBA00023030"/>
    </source>
</evidence>
<keyword evidence="4 7" id="KW-0732">Signal</keyword>
<dbReference type="Pfam" id="PF00167">
    <property type="entry name" value="FGF"/>
    <property type="match status" value="1"/>
</dbReference>
<dbReference type="AlphaFoldDB" id="A0A8T2P4B9"/>
<evidence type="ECO:0000256" key="6">
    <source>
        <dbReference type="SAM" id="MobiDB-lite"/>
    </source>
</evidence>
<feature type="signal peptide" evidence="7">
    <location>
        <begin position="1"/>
        <end position="27"/>
    </location>
</feature>
<comment type="similarity">
    <text evidence="2">Belongs to the heparin-binding growth factors family.</text>
</comment>
<dbReference type="GO" id="GO:0008083">
    <property type="term" value="F:growth factor activity"/>
    <property type="evidence" value="ECO:0007669"/>
    <property type="project" value="UniProtKB-KW"/>
</dbReference>
<gene>
    <name evidence="8" type="ORF">JZ751_006867</name>
</gene>
<evidence type="ECO:0000256" key="4">
    <source>
        <dbReference type="ARBA" id="ARBA00022729"/>
    </source>
</evidence>
<evidence type="ECO:0000313" key="9">
    <source>
        <dbReference type="Proteomes" id="UP000824540"/>
    </source>
</evidence>
<dbReference type="EMBL" id="JAFBMS010000015">
    <property type="protein sequence ID" value="KAG9346556.1"/>
    <property type="molecule type" value="Genomic_DNA"/>
</dbReference>
<dbReference type="PRINTS" id="PR00262">
    <property type="entry name" value="IL1HBGF"/>
</dbReference>
<dbReference type="SMART" id="SM00442">
    <property type="entry name" value="FGF"/>
    <property type="match status" value="1"/>
</dbReference>
<proteinExistence type="inferred from homology"/>
<dbReference type="FunFam" id="2.80.10.50:FF:000007">
    <property type="entry name" value="Fibroblast growth factor"/>
    <property type="match status" value="1"/>
</dbReference>
<dbReference type="OrthoDB" id="5988014at2759"/>
<keyword evidence="5" id="KW-0339">Growth factor</keyword>
<evidence type="ECO:0000256" key="7">
    <source>
        <dbReference type="SAM" id="SignalP"/>
    </source>
</evidence>
<feature type="region of interest" description="Disordered" evidence="6">
    <location>
        <begin position="255"/>
        <end position="362"/>
    </location>
</feature>
<dbReference type="SUPFAM" id="SSF50353">
    <property type="entry name" value="Cytokine"/>
    <property type="match status" value="1"/>
</dbReference>
<organism evidence="8 9">
    <name type="scientific">Albula glossodonta</name>
    <name type="common">roundjaw bonefish</name>
    <dbReference type="NCBI Taxonomy" id="121402"/>
    <lineage>
        <taxon>Eukaryota</taxon>
        <taxon>Metazoa</taxon>
        <taxon>Chordata</taxon>
        <taxon>Craniata</taxon>
        <taxon>Vertebrata</taxon>
        <taxon>Euteleostomi</taxon>
        <taxon>Actinopterygii</taxon>
        <taxon>Neopterygii</taxon>
        <taxon>Teleostei</taxon>
        <taxon>Albuliformes</taxon>
        <taxon>Albulidae</taxon>
        <taxon>Albula</taxon>
    </lineage>
</organism>
<dbReference type="InterPro" id="IPR002209">
    <property type="entry name" value="Fibroblast_GF_fam"/>
</dbReference>
<evidence type="ECO:0000256" key="3">
    <source>
        <dbReference type="ARBA" id="ARBA00022525"/>
    </source>
</evidence>
<dbReference type="Proteomes" id="UP000824540">
    <property type="component" value="Unassembled WGS sequence"/>
</dbReference>
<feature type="compositionally biased region" description="Basic and acidic residues" evidence="6">
    <location>
        <begin position="311"/>
        <end position="362"/>
    </location>
</feature>
<name>A0A8T2P4B9_9TELE</name>